<keyword evidence="1" id="KW-0472">Membrane</keyword>
<protein>
    <submittedName>
        <fullName evidence="2">Uncharacterized protein</fullName>
    </submittedName>
</protein>
<reference evidence="3" key="1">
    <citation type="journal article" date="2019" name="Int. J. Syst. Evol. Microbiol.">
        <title>The Global Catalogue of Microorganisms (GCM) 10K type strain sequencing project: providing services to taxonomists for standard genome sequencing and annotation.</title>
        <authorList>
            <consortium name="The Broad Institute Genomics Platform"/>
            <consortium name="The Broad Institute Genome Sequencing Center for Infectious Disease"/>
            <person name="Wu L."/>
            <person name="Ma J."/>
        </authorList>
    </citation>
    <scope>NUCLEOTIDE SEQUENCE [LARGE SCALE GENOMIC DNA]</scope>
    <source>
        <strain evidence="3">NBRC 108894</strain>
    </source>
</reference>
<keyword evidence="1" id="KW-1133">Transmembrane helix</keyword>
<accession>A0ABQ6K4G7</accession>
<sequence length="56" mass="6137">MLILVIVLLVLWAILSVVGFAIKGLLWLAIIGVILFVATLVIGLIRRAAVRRRTKA</sequence>
<keyword evidence="3" id="KW-1185">Reference proteome</keyword>
<dbReference type="RefSeq" id="WP_284253506.1">
    <property type="nucleotide sequence ID" value="NZ_BAAAQO010000002.1"/>
</dbReference>
<evidence type="ECO:0000256" key="1">
    <source>
        <dbReference type="SAM" id="Phobius"/>
    </source>
</evidence>
<name>A0ABQ6K4G7_9MICO</name>
<dbReference type="EMBL" id="BSVB01000001">
    <property type="protein sequence ID" value="GMA94606.1"/>
    <property type="molecule type" value="Genomic_DNA"/>
</dbReference>
<proteinExistence type="predicted"/>
<feature type="transmembrane region" description="Helical" evidence="1">
    <location>
        <begin position="26"/>
        <end position="45"/>
    </location>
</feature>
<evidence type="ECO:0000313" key="2">
    <source>
        <dbReference type="EMBL" id="GMA94606.1"/>
    </source>
</evidence>
<gene>
    <name evidence="2" type="ORF">GCM10025881_14300</name>
</gene>
<comment type="caution">
    <text evidence="2">The sequence shown here is derived from an EMBL/GenBank/DDBJ whole genome shotgun (WGS) entry which is preliminary data.</text>
</comment>
<organism evidence="2 3">
    <name type="scientific">Pseudolysinimonas kribbensis</name>
    <dbReference type="NCBI Taxonomy" id="433641"/>
    <lineage>
        <taxon>Bacteria</taxon>
        <taxon>Bacillati</taxon>
        <taxon>Actinomycetota</taxon>
        <taxon>Actinomycetes</taxon>
        <taxon>Micrococcales</taxon>
        <taxon>Microbacteriaceae</taxon>
        <taxon>Pseudolysinimonas</taxon>
    </lineage>
</organism>
<dbReference type="Proteomes" id="UP001157034">
    <property type="component" value="Unassembled WGS sequence"/>
</dbReference>
<evidence type="ECO:0000313" key="3">
    <source>
        <dbReference type="Proteomes" id="UP001157034"/>
    </source>
</evidence>
<keyword evidence="1" id="KW-0812">Transmembrane</keyword>